<sequence>MKDPEVEVVDTTEQIVRLIDSIVAPRPSSPILYIDLEGVKLSRHGSVSILTLLVDRDNTQRVYLVDVHALNALAFSTAGTTNKTLKHILEAQQIIKVFFDVRNDSDALFAHYGIALKGVEDVQVMESATRKTTASRQHLNSLAKCIKDNLSCFTNRQELARWKLTKTNGERLFKPKLGGSYDVFNQRPIPKELIGYCVGDVKYLADLRNFFLARIHNSRHLVDEVSRARVAASQNPAYQPHSQHKAMAPWTKEQNAFLDQINSPQGSCSRRNGLDIDDEFDIIDPFDNGEPDYDDWDDGPTSCRDIINDCDMHYYYSD</sequence>
<dbReference type="Proteomes" id="UP001521785">
    <property type="component" value="Unassembled WGS sequence"/>
</dbReference>
<dbReference type="SUPFAM" id="SSF53098">
    <property type="entry name" value="Ribonuclease H-like"/>
    <property type="match status" value="1"/>
</dbReference>
<proteinExistence type="predicted"/>
<gene>
    <name evidence="2" type="ORF">SLS60_011558</name>
</gene>
<evidence type="ECO:0000259" key="1">
    <source>
        <dbReference type="Pfam" id="PF01612"/>
    </source>
</evidence>
<dbReference type="EMBL" id="JAKJXO020000022">
    <property type="protein sequence ID" value="KAL1591966.1"/>
    <property type="molecule type" value="Genomic_DNA"/>
</dbReference>
<comment type="caution">
    <text evidence="2">The sequence shown here is derived from an EMBL/GenBank/DDBJ whole genome shotgun (WGS) entry which is preliminary data.</text>
</comment>
<accession>A0ABR3QII0</accession>
<dbReference type="InterPro" id="IPR012337">
    <property type="entry name" value="RNaseH-like_sf"/>
</dbReference>
<dbReference type="PANTHER" id="PTHR43040">
    <property type="entry name" value="RIBONUCLEASE D"/>
    <property type="match status" value="1"/>
</dbReference>
<dbReference type="InterPro" id="IPR002562">
    <property type="entry name" value="3'-5'_exonuclease_dom"/>
</dbReference>
<organism evidence="2 3">
    <name type="scientific">Paraconiothyrium brasiliense</name>
    <dbReference type="NCBI Taxonomy" id="300254"/>
    <lineage>
        <taxon>Eukaryota</taxon>
        <taxon>Fungi</taxon>
        <taxon>Dikarya</taxon>
        <taxon>Ascomycota</taxon>
        <taxon>Pezizomycotina</taxon>
        <taxon>Dothideomycetes</taxon>
        <taxon>Pleosporomycetidae</taxon>
        <taxon>Pleosporales</taxon>
        <taxon>Massarineae</taxon>
        <taxon>Didymosphaeriaceae</taxon>
        <taxon>Paraconiothyrium</taxon>
    </lineage>
</organism>
<name>A0ABR3QII0_9PLEO</name>
<keyword evidence="3" id="KW-1185">Reference proteome</keyword>
<dbReference type="PANTHER" id="PTHR43040:SF1">
    <property type="entry name" value="RIBONUCLEASE D"/>
    <property type="match status" value="1"/>
</dbReference>
<reference evidence="2 3" key="1">
    <citation type="submission" date="2024-02" db="EMBL/GenBank/DDBJ databases">
        <title>De novo assembly and annotation of 12 fungi associated with fruit tree decline syndrome in Ontario, Canada.</title>
        <authorList>
            <person name="Sulman M."/>
            <person name="Ellouze W."/>
            <person name="Ilyukhin E."/>
        </authorList>
    </citation>
    <scope>NUCLEOTIDE SEQUENCE [LARGE SCALE GENOMIC DNA]</scope>
    <source>
        <strain evidence="2 3">M42-189</strain>
    </source>
</reference>
<dbReference type="Pfam" id="PF01612">
    <property type="entry name" value="DNA_pol_A_exo1"/>
    <property type="match status" value="1"/>
</dbReference>
<dbReference type="InterPro" id="IPR036397">
    <property type="entry name" value="RNaseH_sf"/>
</dbReference>
<protein>
    <recommendedName>
        <fullName evidence="1">3'-5' exonuclease domain-containing protein</fullName>
    </recommendedName>
</protein>
<dbReference type="Gene3D" id="3.30.420.10">
    <property type="entry name" value="Ribonuclease H-like superfamily/Ribonuclease H"/>
    <property type="match status" value="1"/>
</dbReference>
<feature type="domain" description="3'-5' exonuclease" evidence="1">
    <location>
        <begin position="29"/>
        <end position="212"/>
    </location>
</feature>
<evidence type="ECO:0000313" key="3">
    <source>
        <dbReference type="Proteomes" id="UP001521785"/>
    </source>
</evidence>
<evidence type="ECO:0000313" key="2">
    <source>
        <dbReference type="EMBL" id="KAL1591966.1"/>
    </source>
</evidence>